<keyword evidence="8" id="KW-0963">Cytoplasm</keyword>
<dbReference type="InterPro" id="IPR051583">
    <property type="entry name" value="YAP1"/>
</dbReference>
<dbReference type="GO" id="GO:0005634">
    <property type="term" value="C:nucleus"/>
    <property type="evidence" value="ECO:0007669"/>
    <property type="project" value="UniProtKB-SubCell"/>
</dbReference>
<evidence type="ECO:0000256" key="3">
    <source>
        <dbReference type="ARBA" id="ARBA00004435"/>
    </source>
</evidence>
<dbReference type="GO" id="GO:0003713">
    <property type="term" value="F:transcription coactivator activity"/>
    <property type="evidence" value="ECO:0007669"/>
    <property type="project" value="TreeGrafter"/>
</dbReference>
<dbReference type="GO" id="GO:0043161">
    <property type="term" value="P:proteasome-mediated ubiquitin-dependent protein catabolic process"/>
    <property type="evidence" value="ECO:0007669"/>
    <property type="project" value="UniProtKB-ARBA"/>
</dbReference>
<evidence type="ECO:0000256" key="5">
    <source>
        <dbReference type="ARBA" id="ARBA00004906"/>
    </source>
</evidence>
<dbReference type="GO" id="GO:0061630">
    <property type="term" value="F:ubiquitin protein ligase activity"/>
    <property type="evidence" value="ECO:0007669"/>
    <property type="project" value="UniProtKB-EC"/>
</dbReference>
<dbReference type="GO" id="GO:0000122">
    <property type="term" value="P:negative regulation of transcription by RNA polymerase II"/>
    <property type="evidence" value="ECO:0007669"/>
    <property type="project" value="UniProtKB-ARBA"/>
</dbReference>
<dbReference type="PANTHER" id="PTHR17616">
    <property type="entry name" value="YES-ASSOCIATED PROTEIN YAP1 FAMILY MEMBER"/>
    <property type="match status" value="1"/>
</dbReference>
<feature type="domain" description="WW" evidence="18">
    <location>
        <begin position="159"/>
        <end position="192"/>
    </location>
</feature>
<dbReference type="Gene3D" id="2.20.70.10">
    <property type="match status" value="3"/>
</dbReference>
<keyword evidence="11" id="KW-0677">Repeat</keyword>
<keyword evidence="9" id="KW-0597">Phosphoprotein</keyword>
<dbReference type="PROSITE" id="PS01159">
    <property type="entry name" value="WW_DOMAIN_1"/>
    <property type="match status" value="3"/>
</dbReference>
<evidence type="ECO:0000259" key="18">
    <source>
        <dbReference type="PROSITE" id="PS50020"/>
    </source>
</evidence>
<evidence type="ECO:0000256" key="12">
    <source>
        <dbReference type="ARBA" id="ARBA00022786"/>
    </source>
</evidence>
<dbReference type="SUPFAM" id="SSF51045">
    <property type="entry name" value="WW domain"/>
    <property type="match status" value="3"/>
</dbReference>
<dbReference type="InterPro" id="IPR001202">
    <property type="entry name" value="WW_dom"/>
</dbReference>
<evidence type="ECO:0000256" key="1">
    <source>
        <dbReference type="ARBA" id="ARBA00000885"/>
    </source>
</evidence>
<evidence type="ECO:0000256" key="8">
    <source>
        <dbReference type="ARBA" id="ARBA00022490"/>
    </source>
</evidence>
<feature type="domain" description="WW" evidence="18">
    <location>
        <begin position="189"/>
        <end position="222"/>
    </location>
</feature>
<keyword evidence="20" id="KW-1185">Reference proteome</keyword>
<reference evidence="19 20" key="1">
    <citation type="submission" date="2021-06" db="EMBL/GenBank/DDBJ databases">
        <authorList>
            <person name="Palmer J.M."/>
        </authorList>
    </citation>
    <scope>NUCLEOTIDE SEQUENCE [LARGE SCALE GENOMIC DNA]</scope>
    <source>
        <strain evidence="19 20">MEX-2019</strain>
        <tissue evidence="19">Muscle</tissue>
    </source>
</reference>
<dbReference type="CDD" id="cd00201">
    <property type="entry name" value="WW"/>
    <property type="match status" value="3"/>
</dbReference>
<dbReference type="AlphaFoldDB" id="A0AAV9RAU1"/>
<keyword evidence="13" id="KW-0539">Nucleus</keyword>
<dbReference type="GO" id="GO:0045944">
    <property type="term" value="P:positive regulation of transcription by RNA polymerase II"/>
    <property type="evidence" value="ECO:0007669"/>
    <property type="project" value="TreeGrafter"/>
</dbReference>
<dbReference type="GO" id="GO:0005737">
    <property type="term" value="C:cytoplasm"/>
    <property type="evidence" value="ECO:0007669"/>
    <property type="project" value="UniProtKB-SubCell"/>
</dbReference>
<organism evidence="19 20">
    <name type="scientific">Crenichthys baileyi</name>
    <name type="common">White River springfish</name>
    <dbReference type="NCBI Taxonomy" id="28760"/>
    <lineage>
        <taxon>Eukaryota</taxon>
        <taxon>Metazoa</taxon>
        <taxon>Chordata</taxon>
        <taxon>Craniata</taxon>
        <taxon>Vertebrata</taxon>
        <taxon>Euteleostomi</taxon>
        <taxon>Actinopterygii</taxon>
        <taxon>Neopterygii</taxon>
        <taxon>Teleostei</taxon>
        <taxon>Neoteleostei</taxon>
        <taxon>Acanthomorphata</taxon>
        <taxon>Ovalentaria</taxon>
        <taxon>Atherinomorphae</taxon>
        <taxon>Cyprinodontiformes</taxon>
        <taxon>Goodeidae</taxon>
        <taxon>Crenichthys</taxon>
    </lineage>
</organism>
<dbReference type="SMART" id="SM00456">
    <property type="entry name" value="WW"/>
    <property type="match status" value="3"/>
</dbReference>
<feature type="region of interest" description="Disordered" evidence="17">
    <location>
        <begin position="1"/>
        <end position="165"/>
    </location>
</feature>
<evidence type="ECO:0000256" key="4">
    <source>
        <dbReference type="ARBA" id="ARBA00004496"/>
    </source>
</evidence>
<dbReference type="InterPro" id="IPR036020">
    <property type="entry name" value="WW_dom_sf"/>
</dbReference>
<dbReference type="PANTHER" id="PTHR17616:SF8">
    <property type="entry name" value="TRANSCRIPTIONAL COACTIVATOR YORKIE"/>
    <property type="match status" value="1"/>
</dbReference>
<name>A0AAV9RAU1_9TELE</name>
<protein>
    <recommendedName>
        <fullName evidence="14">NEDD4-like E3 ubiquitin-protein ligase WWP2</fullName>
        <ecNumber evidence="6">2.3.2.26</ecNumber>
    </recommendedName>
    <alternativeName>
        <fullName evidence="15">HECT-type E3 ubiquitin transferase WWP2</fullName>
    </alternativeName>
    <alternativeName>
        <fullName evidence="16">WW domain-containing protein 2</fullName>
    </alternativeName>
</protein>
<comment type="catalytic activity">
    <reaction evidence="1">
        <text>S-ubiquitinyl-[E2 ubiquitin-conjugating enzyme]-L-cysteine + [acceptor protein]-L-lysine = [E2 ubiquitin-conjugating enzyme]-L-cysteine + N(6)-ubiquitinyl-[acceptor protein]-L-lysine.</text>
        <dbReference type="EC" id="2.3.2.26"/>
    </reaction>
</comment>
<feature type="compositionally biased region" description="Low complexity" evidence="17">
    <location>
        <begin position="114"/>
        <end position="136"/>
    </location>
</feature>
<dbReference type="GO" id="GO:0005923">
    <property type="term" value="C:bicellular tight junction"/>
    <property type="evidence" value="ECO:0007669"/>
    <property type="project" value="UniProtKB-SubCell"/>
</dbReference>
<dbReference type="FunFam" id="2.20.70.10:FF:000005">
    <property type="entry name" value="E3 ubiquitin-protein ligase"/>
    <property type="match status" value="1"/>
</dbReference>
<proteinExistence type="predicted"/>
<dbReference type="FunFam" id="2.20.70.10:FF:000009">
    <property type="entry name" value="E3 ubiquitin-protein ligase"/>
    <property type="match status" value="1"/>
</dbReference>
<feature type="domain" description="WW" evidence="18">
    <location>
        <begin position="264"/>
        <end position="296"/>
    </location>
</feature>
<dbReference type="GO" id="GO:0035329">
    <property type="term" value="P:hippo signaling"/>
    <property type="evidence" value="ECO:0007669"/>
    <property type="project" value="TreeGrafter"/>
</dbReference>
<keyword evidence="7" id="KW-0796">Tight junction</keyword>
<feature type="compositionally biased region" description="Polar residues" evidence="17">
    <location>
        <begin position="64"/>
        <end position="76"/>
    </location>
</feature>
<dbReference type="GO" id="GO:0016567">
    <property type="term" value="P:protein ubiquitination"/>
    <property type="evidence" value="ECO:0007669"/>
    <property type="project" value="UniProtKB-ARBA"/>
</dbReference>
<dbReference type="Proteomes" id="UP001311232">
    <property type="component" value="Unassembled WGS sequence"/>
</dbReference>
<sequence>TLQPDRPNLRRTQSEGTPTSAGSSSRNNRHSVGGPQGESPGGSRERYLPNGELTEAQSHDTSGHRQPSKSNGSPGNSADKVELTSNGLDSSRGVLAHQTPPPPSSPSGRSTAANNNNSSSPSPGRDVQGPAGAAPAESSPNVPSSAEQANSNTTELTTDSLPAGWEQRVLPHGRVYYVDHNTKTTTWERPLPAGWEKRVDQRGRFYYVDHNTRTTTWQRPTAESVRNYHQWQSQRSQLQGAMHQFSQRFLYQPSGAPVENDPLGLLPAGWEKRQDNGRVYFVNHNTRTTQWDDPRTQG</sequence>
<evidence type="ECO:0000256" key="15">
    <source>
        <dbReference type="ARBA" id="ARBA00076021"/>
    </source>
</evidence>
<dbReference type="EC" id="2.3.2.26" evidence="6"/>
<comment type="pathway">
    <text evidence="5">Protein modification; protein ubiquitination.</text>
</comment>
<comment type="subcellular location">
    <subcellularLocation>
        <location evidence="3">Cell junction</location>
        <location evidence="3">Tight junction</location>
    </subcellularLocation>
    <subcellularLocation>
        <location evidence="4">Cytoplasm</location>
    </subcellularLocation>
    <subcellularLocation>
        <location evidence="2">Nucleus</location>
    </subcellularLocation>
</comment>
<dbReference type="PRINTS" id="PR00403">
    <property type="entry name" value="WWDOMAIN"/>
</dbReference>
<evidence type="ECO:0000256" key="2">
    <source>
        <dbReference type="ARBA" id="ARBA00004123"/>
    </source>
</evidence>
<accession>A0AAV9RAU1</accession>
<evidence type="ECO:0000256" key="9">
    <source>
        <dbReference type="ARBA" id="ARBA00022553"/>
    </source>
</evidence>
<dbReference type="FunFam" id="2.20.70.10:FF:000023">
    <property type="entry name" value="E3 ubiquitin-protein ligase"/>
    <property type="match status" value="1"/>
</dbReference>
<dbReference type="GO" id="GO:0140678">
    <property type="term" value="F:molecular function inhibitor activity"/>
    <property type="evidence" value="ECO:0007669"/>
    <property type="project" value="UniProtKB-ARBA"/>
</dbReference>
<dbReference type="EMBL" id="JAHHUM010002260">
    <property type="protein sequence ID" value="KAK5605462.1"/>
    <property type="molecule type" value="Genomic_DNA"/>
</dbReference>
<evidence type="ECO:0000256" key="11">
    <source>
        <dbReference type="ARBA" id="ARBA00022737"/>
    </source>
</evidence>
<dbReference type="PROSITE" id="PS50020">
    <property type="entry name" value="WW_DOMAIN_2"/>
    <property type="match status" value="3"/>
</dbReference>
<feature type="non-terminal residue" evidence="19">
    <location>
        <position position="1"/>
    </location>
</feature>
<evidence type="ECO:0000256" key="13">
    <source>
        <dbReference type="ARBA" id="ARBA00023242"/>
    </source>
</evidence>
<dbReference type="Pfam" id="PF00397">
    <property type="entry name" value="WW"/>
    <property type="match status" value="3"/>
</dbReference>
<evidence type="ECO:0000256" key="7">
    <source>
        <dbReference type="ARBA" id="ARBA00022427"/>
    </source>
</evidence>
<dbReference type="GO" id="GO:0061629">
    <property type="term" value="F:RNA polymerase II-specific DNA-binding transcription factor binding"/>
    <property type="evidence" value="ECO:0007669"/>
    <property type="project" value="UniProtKB-ARBA"/>
</dbReference>
<gene>
    <name evidence="19" type="ORF">CRENBAI_012670</name>
</gene>
<keyword evidence="7" id="KW-0965">Cell junction</keyword>
<evidence type="ECO:0000313" key="20">
    <source>
        <dbReference type="Proteomes" id="UP001311232"/>
    </source>
</evidence>
<evidence type="ECO:0000313" key="19">
    <source>
        <dbReference type="EMBL" id="KAK5605462.1"/>
    </source>
</evidence>
<evidence type="ECO:0000256" key="17">
    <source>
        <dbReference type="SAM" id="MobiDB-lite"/>
    </source>
</evidence>
<evidence type="ECO:0000256" key="10">
    <source>
        <dbReference type="ARBA" id="ARBA00022679"/>
    </source>
</evidence>
<feature type="compositionally biased region" description="Polar residues" evidence="17">
    <location>
        <begin position="10"/>
        <end position="26"/>
    </location>
</feature>
<evidence type="ECO:0000256" key="16">
    <source>
        <dbReference type="ARBA" id="ARBA00080877"/>
    </source>
</evidence>
<feature type="compositionally biased region" description="Polar residues" evidence="17">
    <location>
        <begin position="138"/>
        <end position="160"/>
    </location>
</feature>
<comment type="caution">
    <text evidence="19">The sequence shown here is derived from an EMBL/GenBank/DDBJ whole genome shotgun (WGS) entry which is preliminary data.</text>
</comment>
<evidence type="ECO:0000256" key="6">
    <source>
        <dbReference type="ARBA" id="ARBA00012485"/>
    </source>
</evidence>
<keyword evidence="10" id="KW-0808">Transferase</keyword>
<evidence type="ECO:0000256" key="14">
    <source>
        <dbReference type="ARBA" id="ARBA00068341"/>
    </source>
</evidence>
<keyword evidence="12" id="KW-0833">Ubl conjugation pathway</keyword>